<evidence type="ECO:0000256" key="8">
    <source>
        <dbReference type="SAM" id="Phobius"/>
    </source>
</evidence>
<keyword evidence="7" id="KW-0325">Glycoprotein</keyword>
<dbReference type="GO" id="GO:0005886">
    <property type="term" value="C:plasma membrane"/>
    <property type="evidence" value="ECO:0007669"/>
    <property type="project" value="UniProtKB-SubCell"/>
</dbReference>
<dbReference type="PANTHER" id="PTHR42643">
    <property type="entry name" value="IONOTROPIC RECEPTOR 20A-RELATED"/>
    <property type="match status" value="1"/>
</dbReference>
<sequence length="456" mass="53795">MDPYPKLRIVNVTNENVTQYFPNVANIRDFKGYTLNIPVQADVPYTLLYKNPTTSEYEMDGIGGWIVKELMRRLNVTLNVYPLNWSNSNYLYITHIHKMLLSGEIELSPHMFTTVVSRDLDYSYPYVASSLCVMAPVPKRESINLLGFFDYTLCLFLLLMVVANEIIWKLYWHYLPRMHLSRPFLPYCSLYVILVFLGIPLPTWRIRPIRSLRLCGFLRILLFFFILTYCGMYISQIFSSNLSSYLTASYLRGPSFQLNNIFESEVPLMLSSYMANTLRELYNLTEADMYKYFVVASWDVIEYHRVALNASYMYLVPSPIFELIAEQQRYLDPKRFVTTQICYGTFPYQMQLRADSHFTDLLYEFILHLRESGLHIYLKTDLLQRARKFGNFNYIRDENSSESSYGMTFTFNTLTVMIFVLAVGYSCSLVAFVWEWYGQRICQIWSKKRCKLMLRK</sequence>
<evidence type="ECO:0000313" key="10">
    <source>
        <dbReference type="Proteomes" id="UP000095300"/>
    </source>
</evidence>
<dbReference type="SUPFAM" id="SSF53850">
    <property type="entry name" value="Periplasmic binding protein-like II"/>
    <property type="match status" value="1"/>
</dbReference>
<evidence type="ECO:0000256" key="4">
    <source>
        <dbReference type="ARBA" id="ARBA00022989"/>
    </source>
</evidence>
<name>A0A905STE4_STOCA</name>
<evidence type="ECO:0000256" key="3">
    <source>
        <dbReference type="ARBA" id="ARBA00022692"/>
    </source>
</evidence>
<keyword evidence="5 8" id="KW-0472">Membrane</keyword>
<feature type="transmembrane region" description="Helical" evidence="8">
    <location>
        <begin position="184"/>
        <end position="204"/>
    </location>
</feature>
<protein>
    <submittedName>
        <fullName evidence="9">Uncharacterized protein</fullName>
    </submittedName>
</protein>
<evidence type="ECO:0000256" key="2">
    <source>
        <dbReference type="ARBA" id="ARBA00022475"/>
    </source>
</evidence>
<organism evidence="9 10">
    <name type="scientific">Stomoxys calcitrans</name>
    <name type="common">Stable fly</name>
    <name type="synonym">Conops calcitrans</name>
    <dbReference type="NCBI Taxonomy" id="35570"/>
    <lineage>
        <taxon>Eukaryota</taxon>
        <taxon>Metazoa</taxon>
        <taxon>Ecdysozoa</taxon>
        <taxon>Arthropoda</taxon>
        <taxon>Hexapoda</taxon>
        <taxon>Insecta</taxon>
        <taxon>Pterygota</taxon>
        <taxon>Neoptera</taxon>
        <taxon>Endopterygota</taxon>
        <taxon>Diptera</taxon>
        <taxon>Brachycera</taxon>
        <taxon>Muscomorpha</taxon>
        <taxon>Muscoidea</taxon>
        <taxon>Muscidae</taxon>
        <taxon>Stomoxys</taxon>
    </lineage>
</organism>
<feature type="transmembrane region" description="Helical" evidence="8">
    <location>
        <begin position="216"/>
        <end position="234"/>
    </location>
</feature>
<dbReference type="Proteomes" id="UP000095300">
    <property type="component" value="Unassembled WGS sequence"/>
</dbReference>
<dbReference type="PANTHER" id="PTHR42643:SF41">
    <property type="entry name" value="IONOTROPIC RECEPTOR 20A-RELATED"/>
    <property type="match status" value="1"/>
</dbReference>
<dbReference type="AlphaFoldDB" id="A0A905STE4"/>
<keyword evidence="10" id="KW-1185">Reference proteome</keyword>
<keyword evidence="6" id="KW-0675">Receptor</keyword>
<evidence type="ECO:0000256" key="5">
    <source>
        <dbReference type="ARBA" id="ARBA00023136"/>
    </source>
</evidence>
<feature type="transmembrane region" description="Helical" evidence="8">
    <location>
        <begin position="414"/>
        <end position="437"/>
    </location>
</feature>
<dbReference type="InterPro" id="IPR052192">
    <property type="entry name" value="Insect_Ionotropic_Sensory_Rcpt"/>
</dbReference>
<evidence type="ECO:0000256" key="7">
    <source>
        <dbReference type="ARBA" id="ARBA00023180"/>
    </source>
</evidence>
<dbReference type="EnsemblMetazoa" id="SCAU016978-RA">
    <property type="protein sequence ID" value="SCAU016978-PA"/>
    <property type="gene ID" value="SCAU016978"/>
</dbReference>
<proteinExistence type="predicted"/>
<keyword evidence="2" id="KW-1003">Cell membrane</keyword>
<dbReference type="Gene3D" id="3.40.190.10">
    <property type="entry name" value="Periplasmic binding protein-like II"/>
    <property type="match status" value="1"/>
</dbReference>
<evidence type="ECO:0000256" key="6">
    <source>
        <dbReference type="ARBA" id="ARBA00023170"/>
    </source>
</evidence>
<reference evidence="9" key="1">
    <citation type="submission" date="2022-10" db="UniProtKB">
        <authorList>
            <consortium name="EnsemblMetazoa"/>
        </authorList>
    </citation>
    <scope>IDENTIFICATION</scope>
    <source>
        <strain evidence="9">USDA</strain>
    </source>
</reference>
<evidence type="ECO:0000313" key="9">
    <source>
        <dbReference type="EnsemblMetazoa" id="SCAU016978-PA"/>
    </source>
</evidence>
<keyword evidence="3 8" id="KW-0812">Transmembrane</keyword>
<comment type="subcellular location">
    <subcellularLocation>
        <location evidence="1">Cell membrane</location>
        <topology evidence="1">Multi-pass membrane protein</topology>
    </subcellularLocation>
</comment>
<keyword evidence="4 8" id="KW-1133">Transmembrane helix</keyword>
<feature type="transmembrane region" description="Helical" evidence="8">
    <location>
        <begin position="148"/>
        <end position="172"/>
    </location>
</feature>
<accession>A0A905STE4</accession>
<evidence type="ECO:0000256" key="1">
    <source>
        <dbReference type="ARBA" id="ARBA00004651"/>
    </source>
</evidence>